<keyword evidence="2" id="KW-1185">Reference proteome</keyword>
<gene>
    <name evidence="1" type="ORF">EWF95_02770</name>
</gene>
<protein>
    <submittedName>
        <fullName evidence="1">Uncharacterized protein</fullName>
    </submittedName>
</protein>
<name>A0A544QR12_9EURY</name>
<dbReference type="RefSeq" id="WP_142442531.1">
    <property type="nucleotide sequence ID" value="NZ_SESI01000001.1"/>
</dbReference>
<dbReference type="EMBL" id="SESI01000001">
    <property type="protein sequence ID" value="TQQ81878.1"/>
    <property type="molecule type" value="Genomic_DNA"/>
</dbReference>
<evidence type="ECO:0000313" key="2">
    <source>
        <dbReference type="Proteomes" id="UP000315385"/>
    </source>
</evidence>
<evidence type="ECO:0000313" key="1">
    <source>
        <dbReference type="EMBL" id="TQQ81878.1"/>
    </source>
</evidence>
<organism evidence="1 2">
    <name type="scientific">Halonotius roseus</name>
    <dbReference type="NCBI Taxonomy" id="2511997"/>
    <lineage>
        <taxon>Archaea</taxon>
        <taxon>Methanobacteriati</taxon>
        <taxon>Methanobacteriota</taxon>
        <taxon>Stenosarchaea group</taxon>
        <taxon>Halobacteria</taxon>
        <taxon>Halobacteriales</taxon>
        <taxon>Haloferacaceae</taxon>
        <taxon>Halonotius</taxon>
    </lineage>
</organism>
<proteinExistence type="predicted"/>
<comment type="caution">
    <text evidence="1">The sequence shown here is derived from an EMBL/GenBank/DDBJ whole genome shotgun (WGS) entry which is preliminary data.</text>
</comment>
<accession>A0A544QR12</accession>
<reference evidence="1 2" key="1">
    <citation type="submission" date="2019-02" db="EMBL/GenBank/DDBJ databases">
        <title>Halonotius sp. a new haloqrchaeon isolated from saline water.</title>
        <authorList>
            <person name="Duran-Viseras A."/>
            <person name="Sanchez-Porro C."/>
            <person name="Ventosa A."/>
        </authorList>
    </citation>
    <scope>NUCLEOTIDE SEQUENCE [LARGE SCALE GENOMIC DNA]</scope>
    <source>
        <strain evidence="1 2">F9-27</strain>
    </source>
</reference>
<dbReference type="Proteomes" id="UP000315385">
    <property type="component" value="Unassembled WGS sequence"/>
</dbReference>
<sequence length="124" mass="14386">MNDHHLTATEYRAEIESSAECAVDEIADYTDIDIGSDEFERQCIQEGELTADCHQWSIYAGYSTDILRHAKNDPEEWQCFVDPEMETDHRHVLKTMAYCAFRMDLYEAVVDEVEARREQSMVVA</sequence>
<dbReference type="AlphaFoldDB" id="A0A544QR12"/>